<organism evidence="3 4">
    <name type="scientific">Malus domestica</name>
    <name type="common">Apple</name>
    <name type="synonym">Pyrus malus</name>
    <dbReference type="NCBI Taxonomy" id="3750"/>
    <lineage>
        <taxon>Eukaryota</taxon>
        <taxon>Viridiplantae</taxon>
        <taxon>Streptophyta</taxon>
        <taxon>Embryophyta</taxon>
        <taxon>Tracheophyta</taxon>
        <taxon>Spermatophyta</taxon>
        <taxon>Magnoliopsida</taxon>
        <taxon>eudicotyledons</taxon>
        <taxon>Gunneridae</taxon>
        <taxon>Pentapetalae</taxon>
        <taxon>rosids</taxon>
        <taxon>fabids</taxon>
        <taxon>Rosales</taxon>
        <taxon>Rosaceae</taxon>
        <taxon>Amygdaloideae</taxon>
        <taxon>Maleae</taxon>
        <taxon>Malus</taxon>
    </lineage>
</organism>
<keyword evidence="1" id="KW-0677">Repeat</keyword>
<dbReference type="InterPro" id="IPR058192">
    <property type="entry name" value="WHD_ROQ1-like"/>
</dbReference>
<reference evidence="3 4" key="1">
    <citation type="submission" date="2018-10" db="EMBL/GenBank/DDBJ databases">
        <title>A high-quality apple genome assembly.</title>
        <authorList>
            <person name="Hu J."/>
        </authorList>
    </citation>
    <scope>NUCLEOTIDE SEQUENCE [LARGE SCALE GENOMIC DNA]</scope>
    <source>
        <strain evidence="4">cv. HFTH1</strain>
        <tissue evidence="3">Young leaf</tissue>
    </source>
</reference>
<dbReference type="PANTHER" id="PTHR11017:SF305">
    <property type="entry name" value="TMV RESISTANCE PROTEIN N-LIKE"/>
    <property type="match status" value="1"/>
</dbReference>
<gene>
    <name evidence="3" type="ORF">DVH24_035493</name>
</gene>
<dbReference type="Pfam" id="PF23282">
    <property type="entry name" value="WHD_ROQ1"/>
    <property type="match status" value="1"/>
</dbReference>
<accession>A0A498J4M3</accession>
<dbReference type="AlphaFoldDB" id="A0A498J4M3"/>
<sequence>MDFTATVLDSCDFLTRFGIQNLVDKCLVDVGLDNKLFMHPLLRDMGMGIIPEQSPEDPGKLSRVWQNDAYNILRKLTGTETIKGLTINLSTQESSDFSRQKWHNIFSSEPMNTSSTTHSSNEPAFKAEAFRKMHNLEFLLLDNAKINGDYGDFPKNLVSLSWRGFPLQSIPANFCLEYLVALELQNSRLQHVWEGTTFLLRLKILNLSGLHGLETTPELSISIS</sequence>
<dbReference type="Proteomes" id="UP000290289">
    <property type="component" value="Chromosome 9"/>
</dbReference>
<dbReference type="GO" id="GO:0006952">
    <property type="term" value="P:defense response"/>
    <property type="evidence" value="ECO:0007669"/>
    <property type="project" value="InterPro"/>
</dbReference>
<feature type="domain" description="Disease resistance protein Roq1-like winged-helix" evidence="2">
    <location>
        <begin position="6"/>
        <end position="54"/>
    </location>
</feature>
<dbReference type="InterPro" id="IPR032675">
    <property type="entry name" value="LRR_dom_sf"/>
</dbReference>
<protein>
    <recommendedName>
        <fullName evidence="2">Disease resistance protein Roq1-like winged-helix domain-containing protein</fullName>
    </recommendedName>
</protein>
<comment type="caution">
    <text evidence="3">The sequence shown here is derived from an EMBL/GenBank/DDBJ whole genome shotgun (WGS) entry which is preliminary data.</text>
</comment>
<name>A0A498J4M3_MALDO</name>
<dbReference type="InterPro" id="IPR044974">
    <property type="entry name" value="Disease_R_plants"/>
</dbReference>
<evidence type="ECO:0000256" key="1">
    <source>
        <dbReference type="ARBA" id="ARBA00022737"/>
    </source>
</evidence>
<dbReference type="PANTHER" id="PTHR11017">
    <property type="entry name" value="LEUCINE-RICH REPEAT-CONTAINING PROTEIN"/>
    <property type="match status" value="1"/>
</dbReference>
<dbReference type="SUPFAM" id="SSF52058">
    <property type="entry name" value="L domain-like"/>
    <property type="match status" value="1"/>
</dbReference>
<evidence type="ECO:0000259" key="2">
    <source>
        <dbReference type="Pfam" id="PF23282"/>
    </source>
</evidence>
<dbReference type="EMBL" id="RDQH01000335">
    <property type="protein sequence ID" value="RXH90729.1"/>
    <property type="molecule type" value="Genomic_DNA"/>
</dbReference>
<evidence type="ECO:0000313" key="3">
    <source>
        <dbReference type="EMBL" id="RXH90729.1"/>
    </source>
</evidence>
<evidence type="ECO:0000313" key="4">
    <source>
        <dbReference type="Proteomes" id="UP000290289"/>
    </source>
</evidence>
<proteinExistence type="predicted"/>
<keyword evidence="4" id="KW-1185">Reference proteome</keyword>
<dbReference type="Gene3D" id="3.80.10.10">
    <property type="entry name" value="Ribonuclease Inhibitor"/>
    <property type="match status" value="1"/>
</dbReference>